<keyword evidence="3" id="KW-1185">Reference proteome</keyword>
<dbReference type="InterPro" id="IPR041375">
    <property type="entry name" value="VapC45_PIN-like"/>
</dbReference>
<dbReference type="Proteomes" id="UP000475214">
    <property type="component" value="Unassembled WGS sequence"/>
</dbReference>
<dbReference type="AlphaFoldDB" id="A0A6L9SFC3"/>
<sequence>MRPEFFLDRSLGKLVAQHLRDRGWIIHRIADHYADDAQDIPDEDWIEEGISRGWSLLTKDRRIRYREWERSALTHGVMFRLSNGNLSITQMVRWLENSRTRIWDVTSHAGPEIWVVYENEVIKRWPTD</sequence>
<name>A0A6L9SFC3_9ACTN</name>
<organism evidence="2 3">
    <name type="scientific">Phytoactinopolyspora halotolerans</name>
    <dbReference type="NCBI Taxonomy" id="1981512"/>
    <lineage>
        <taxon>Bacteria</taxon>
        <taxon>Bacillati</taxon>
        <taxon>Actinomycetota</taxon>
        <taxon>Actinomycetes</taxon>
        <taxon>Jiangellales</taxon>
        <taxon>Jiangellaceae</taxon>
        <taxon>Phytoactinopolyspora</taxon>
    </lineage>
</organism>
<reference evidence="2 3" key="1">
    <citation type="submission" date="2020-02" db="EMBL/GenBank/DDBJ databases">
        <authorList>
            <person name="Li X.-J."/>
            <person name="Han X.-M."/>
        </authorList>
    </citation>
    <scope>NUCLEOTIDE SEQUENCE [LARGE SCALE GENOMIC DNA]</scope>
    <source>
        <strain evidence="2 3">CCTCC AB 2017055</strain>
    </source>
</reference>
<evidence type="ECO:0000313" key="3">
    <source>
        <dbReference type="Proteomes" id="UP000475214"/>
    </source>
</evidence>
<gene>
    <name evidence="2" type="ORF">G1H10_27075</name>
</gene>
<dbReference type="RefSeq" id="WP_163743847.1">
    <property type="nucleotide sequence ID" value="NZ_JAAGOA010000026.1"/>
</dbReference>
<feature type="domain" description="VapC45 PIN like" evidence="1">
    <location>
        <begin position="3"/>
        <end position="74"/>
    </location>
</feature>
<protein>
    <recommendedName>
        <fullName evidence="1">VapC45 PIN like domain-containing protein</fullName>
    </recommendedName>
</protein>
<evidence type="ECO:0000313" key="2">
    <source>
        <dbReference type="EMBL" id="NEE03837.1"/>
    </source>
</evidence>
<proteinExistence type="predicted"/>
<dbReference type="Pfam" id="PF18478">
    <property type="entry name" value="PIN_10"/>
    <property type="match status" value="1"/>
</dbReference>
<comment type="caution">
    <text evidence="2">The sequence shown here is derived from an EMBL/GenBank/DDBJ whole genome shotgun (WGS) entry which is preliminary data.</text>
</comment>
<evidence type="ECO:0000259" key="1">
    <source>
        <dbReference type="Pfam" id="PF18478"/>
    </source>
</evidence>
<accession>A0A6L9SFC3</accession>
<dbReference type="EMBL" id="JAAGOA010000026">
    <property type="protein sequence ID" value="NEE03837.1"/>
    <property type="molecule type" value="Genomic_DNA"/>
</dbReference>